<protein>
    <submittedName>
        <fullName evidence="2">Uncharacterized protein</fullName>
    </submittedName>
</protein>
<gene>
    <name evidence="2" type="ORF">I6K02_22140</name>
</gene>
<accession>A0A892ID11</accession>
<sequence length="64" mass="6808">MIRIQHATAAALADASVAPKPRRTLRERPGDLRAAGRDATRARLAALIAPPLQHNGVPVPAPER</sequence>
<keyword evidence="3" id="KW-1185">Reference proteome</keyword>
<reference evidence="2 3" key="1">
    <citation type="submission" date="2021-02" db="EMBL/GenBank/DDBJ databases">
        <title>FDA dAtabase for Regulatory Grade micrObial Sequences (FDA-ARGOS): Supporting development and validation of Infectious Disease Dx tests.</title>
        <authorList>
            <person name="Minogue T."/>
            <person name="Wolcott M."/>
            <person name="Wasieloski L."/>
            <person name="Aguilar W."/>
            <person name="Moore D."/>
            <person name="Jaissle J."/>
            <person name="Tallon L."/>
            <person name="Sadzewicz L."/>
            <person name="Zhao X."/>
            <person name="Boylan J."/>
            <person name="Ott S."/>
            <person name="Bowen H."/>
            <person name="Vavikolanu K."/>
            <person name="Mehta A."/>
            <person name="Aluvathingal J."/>
            <person name="Nadendla S."/>
            <person name="Yan Y."/>
            <person name="Sichtig H."/>
        </authorList>
    </citation>
    <scope>NUCLEOTIDE SEQUENCE [LARGE SCALE GENOMIC DNA]</scope>
    <source>
        <strain evidence="2 3">FDAARGOS_1272</strain>
    </source>
</reference>
<dbReference type="RefSeq" id="WP_123806741.1">
    <property type="nucleotide sequence ID" value="NZ_CABVPR010000001.1"/>
</dbReference>
<evidence type="ECO:0000256" key="1">
    <source>
        <dbReference type="SAM" id="MobiDB-lite"/>
    </source>
</evidence>
<dbReference type="GeneID" id="93129109"/>
<feature type="region of interest" description="Disordered" evidence="1">
    <location>
        <begin position="10"/>
        <end position="37"/>
    </location>
</feature>
<dbReference type="AlphaFoldDB" id="A0A892ID11"/>
<evidence type="ECO:0000313" key="3">
    <source>
        <dbReference type="Proteomes" id="UP000625568"/>
    </source>
</evidence>
<evidence type="ECO:0000313" key="2">
    <source>
        <dbReference type="EMBL" id="QRO79261.1"/>
    </source>
</evidence>
<organism evidence="2 3">
    <name type="scientific">Burkholderia dolosa</name>
    <dbReference type="NCBI Taxonomy" id="152500"/>
    <lineage>
        <taxon>Bacteria</taxon>
        <taxon>Pseudomonadati</taxon>
        <taxon>Pseudomonadota</taxon>
        <taxon>Betaproteobacteria</taxon>
        <taxon>Burkholderiales</taxon>
        <taxon>Burkholderiaceae</taxon>
        <taxon>Burkholderia</taxon>
        <taxon>Burkholderia cepacia complex</taxon>
    </lineage>
</organism>
<name>A0A892ID11_9BURK</name>
<feature type="compositionally biased region" description="Basic and acidic residues" evidence="1">
    <location>
        <begin position="24"/>
        <end position="37"/>
    </location>
</feature>
<dbReference type="Proteomes" id="UP000625568">
    <property type="component" value="Chromosome 2"/>
</dbReference>
<dbReference type="EMBL" id="CP069483">
    <property type="protein sequence ID" value="QRO79261.1"/>
    <property type="molecule type" value="Genomic_DNA"/>
</dbReference>
<proteinExistence type="predicted"/>